<evidence type="ECO:0000313" key="3">
    <source>
        <dbReference type="Proteomes" id="UP001302072"/>
    </source>
</evidence>
<evidence type="ECO:0000313" key="2">
    <source>
        <dbReference type="EMBL" id="WNH51364.1"/>
    </source>
</evidence>
<dbReference type="Proteomes" id="UP001302072">
    <property type="component" value="Chromosome"/>
</dbReference>
<evidence type="ECO:0000256" key="1">
    <source>
        <dbReference type="SAM" id="MobiDB-lite"/>
    </source>
</evidence>
<gene>
    <name evidence="2" type="ORF">PDM29_13445</name>
</gene>
<dbReference type="PROSITE" id="PS51257">
    <property type="entry name" value="PROKAR_LIPOPROTEIN"/>
    <property type="match status" value="1"/>
</dbReference>
<accession>A0ABY9YKE9</accession>
<protein>
    <submittedName>
        <fullName evidence="2">Uncharacterized protein</fullName>
    </submittedName>
</protein>
<feature type="compositionally biased region" description="Basic and acidic residues" evidence="1">
    <location>
        <begin position="1"/>
        <end position="16"/>
    </location>
</feature>
<organism evidence="2 3">
    <name type="scientific">Stenotrophomonas oahuensis</name>
    <dbReference type="NCBI Taxonomy" id="3003271"/>
    <lineage>
        <taxon>Bacteria</taxon>
        <taxon>Pseudomonadati</taxon>
        <taxon>Pseudomonadota</taxon>
        <taxon>Gammaproteobacteria</taxon>
        <taxon>Lysobacterales</taxon>
        <taxon>Lysobacteraceae</taxon>
        <taxon>Stenotrophomonas</taxon>
    </lineage>
</organism>
<reference evidence="2 3" key="1">
    <citation type="submission" date="2022-12" db="EMBL/GenBank/DDBJ databases">
        <title>Two new species, Stenotrophomonas aracearum and Stenotrophomonas oahuensis, isolated from Anthurium (Araceae family) in Hawaii.</title>
        <authorList>
            <person name="Chunag S.C."/>
            <person name="Dobhal S."/>
            <person name="Alvarez A."/>
            <person name="Arif M."/>
        </authorList>
    </citation>
    <scope>NUCLEOTIDE SEQUENCE [LARGE SCALE GENOMIC DNA]</scope>
    <source>
        <strain evidence="2 3">A5586</strain>
    </source>
</reference>
<keyword evidence="3" id="KW-1185">Reference proteome</keyword>
<name>A0ABY9YKE9_9GAMM</name>
<feature type="region of interest" description="Disordered" evidence="1">
    <location>
        <begin position="1"/>
        <end position="43"/>
    </location>
</feature>
<dbReference type="EMBL" id="CP115541">
    <property type="protein sequence ID" value="WNH51364.1"/>
    <property type="molecule type" value="Genomic_DNA"/>
</dbReference>
<proteinExistence type="predicted"/>
<sequence length="43" mass="4677">MDRPECQVGSQRRDLDAGVPTLIGGTGCRSDPSNPRPLNKRPE</sequence>